<organism evidence="1 2">
    <name type="scientific">Racocetra persica</name>
    <dbReference type="NCBI Taxonomy" id="160502"/>
    <lineage>
        <taxon>Eukaryota</taxon>
        <taxon>Fungi</taxon>
        <taxon>Fungi incertae sedis</taxon>
        <taxon>Mucoromycota</taxon>
        <taxon>Glomeromycotina</taxon>
        <taxon>Glomeromycetes</taxon>
        <taxon>Diversisporales</taxon>
        <taxon>Gigasporaceae</taxon>
        <taxon>Racocetra</taxon>
    </lineage>
</organism>
<keyword evidence="2" id="KW-1185">Reference proteome</keyword>
<sequence length="76" mass="8740">VHPSEDARLSPIENVIFDIETMEDLDASAAQILLEIVEAYHSRNVHVFFVKLRENQKRLFVLSGLWSLVGEDHFFG</sequence>
<gene>
    <name evidence="1" type="ORF">RPERSI_LOCUS27542</name>
</gene>
<reference evidence="1" key="1">
    <citation type="submission" date="2021-06" db="EMBL/GenBank/DDBJ databases">
        <authorList>
            <person name="Kallberg Y."/>
            <person name="Tangrot J."/>
            <person name="Rosling A."/>
        </authorList>
    </citation>
    <scope>NUCLEOTIDE SEQUENCE</scope>
    <source>
        <strain evidence="1">MA461A</strain>
    </source>
</reference>
<comment type="caution">
    <text evidence="1">The sequence shown here is derived from an EMBL/GenBank/DDBJ whole genome shotgun (WGS) entry which is preliminary data.</text>
</comment>
<protein>
    <submittedName>
        <fullName evidence="1">12973_t:CDS:1</fullName>
    </submittedName>
</protein>
<feature type="non-terminal residue" evidence="1">
    <location>
        <position position="1"/>
    </location>
</feature>
<dbReference type="Proteomes" id="UP000789920">
    <property type="component" value="Unassembled WGS sequence"/>
</dbReference>
<evidence type="ECO:0000313" key="2">
    <source>
        <dbReference type="Proteomes" id="UP000789920"/>
    </source>
</evidence>
<feature type="non-terminal residue" evidence="1">
    <location>
        <position position="76"/>
    </location>
</feature>
<name>A0ACA9S834_9GLOM</name>
<accession>A0ACA9S834</accession>
<dbReference type="EMBL" id="CAJVQC010097568">
    <property type="protein sequence ID" value="CAG8829602.1"/>
    <property type="molecule type" value="Genomic_DNA"/>
</dbReference>
<proteinExistence type="predicted"/>
<evidence type="ECO:0000313" key="1">
    <source>
        <dbReference type="EMBL" id="CAG8829602.1"/>
    </source>
</evidence>